<dbReference type="EMBL" id="JAWDGP010006323">
    <property type="protein sequence ID" value="KAK3743226.1"/>
    <property type="molecule type" value="Genomic_DNA"/>
</dbReference>
<name>A0AAE0YEY9_9GAST</name>
<evidence type="ECO:0000256" key="1">
    <source>
        <dbReference type="SAM" id="Phobius"/>
    </source>
</evidence>
<protein>
    <submittedName>
        <fullName evidence="2">Uncharacterized protein</fullName>
    </submittedName>
</protein>
<feature type="transmembrane region" description="Helical" evidence="1">
    <location>
        <begin position="42"/>
        <end position="60"/>
    </location>
</feature>
<keyword evidence="1" id="KW-0472">Membrane</keyword>
<evidence type="ECO:0000313" key="3">
    <source>
        <dbReference type="Proteomes" id="UP001283361"/>
    </source>
</evidence>
<keyword evidence="1" id="KW-0812">Transmembrane</keyword>
<reference evidence="2" key="1">
    <citation type="journal article" date="2023" name="G3 (Bethesda)">
        <title>A reference genome for the long-term kleptoplast-retaining sea slug Elysia crispata morphotype clarki.</title>
        <authorList>
            <person name="Eastman K.E."/>
            <person name="Pendleton A.L."/>
            <person name="Shaikh M.A."/>
            <person name="Suttiyut T."/>
            <person name="Ogas R."/>
            <person name="Tomko P."/>
            <person name="Gavelis G."/>
            <person name="Widhalm J.R."/>
            <person name="Wisecaver J.H."/>
        </authorList>
    </citation>
    <scope>NUCLEOTIDE SEQUENCE</scope>
    <source>
        <strain evidence="2">ECLA1</strain>
    </source>
</reference>
<comment type="caution">
    <text evidence="2">The sequence shown here is derived from an EMBL/GenBank/DDBJ whole genome shotgun (WGS) entry which is preliminary data.</text>
</comment>
<proteinExistence type="predicted"/>
<keyword evidence="1" id="KW-1133">Transmembrane helix</keyword>
<organism evidence="2 3">
    <name type="scientific">Elysia crispata</name>
    <name type="common">lettuce slug</name>
    <dbReference type="NCBI Taxonomy" id="231223"/>
    <lineage>
        <taxon>Eukaryota</taxon>
        <taxon>Metazoa</taxon>
        <taxon>Spiralia</taxon>
        <taxon>Lophotrochozoa</taxon>
        <taxon>Mollusca</taxon>
        <taxon>Gastropoda</taxon>
        <taxon>Heterobranchia</taxon>
        <taxon>Euthyneura</taxon>
        <taxon>Panpulmonata</taxon>
        <taxon>Sacoglossa</taxon>
        <taxon>Placobranchoidea</taxon>
        <taxon>Plakobranchidae</taxon>
        <taxon>Elysia</taxon>
    </lineage>
</organism>
<keyword evidence="3" id="KW-1185">Reference proteome</keyword>
<evidence type="ECO:0000313" key="2">
    <source>
        <dbReference type="EMBL" id="KAK3743226.1"/>
    </source>
</evidence>
<dbReference type="AlphaFoldDB" id="A0AAE0YEY9"/>
<sequence>MAQAGTNPCCCNTCCQTCYCAAVVPRQKTCFEVLRDSRAMTLVLNTLLLLVLGMTLYEFLDVMDCDPEAIDFKGCKLQRRSQDD</sequence>
<accession>A0AAE0YEY9</accession>
<gene>
    <name evidence="2" type="ORF">RRG08_064078</name>
</gene>
<dbReference type="Proteomes" id="UP001283361">
    <property type="component" value="Unassembled WGS sequence"/>
</dbReference>